<dbReference type="Proteomes" id="UP000085678">
    <property type="component" value="Unplaced"/>
</dbReference>
<dbReference type="GeneID" id="106166766"/>
<dbReference type="Pfam" id="PF00685">
    <property type="entry name" value="Sulfotransfer_1"/>
    <property type="match status" value="1"/>
</dbReference>
<dbReference type="OrthoDB" id="6048410at2759"/>
<keyword evidence="2" id="KW-0808">Transferase</keyword>
<evidence type="ECO:0000256" key="2">
    <source>
        <dbReference type="ARBA" id="ARBA00022679"/>
    </source>
</evidence>
<sequence length="240" mass="28829">MDMVQMLINCDFSELERNTNFKFRVDALELDFAPAYNGTTYHKLLDTVRKPRQLRTHLAYDFLPLHMFHTKARFIHITRNPKDVLVSLFHFYRSNKDLLGQWPGTWAEYFDMFLNKELVYGDWFDHTRGFWERRHNSRMLTLRYEEMLSNPCETVQNLAEFLEIPKSDEDIAKIVELTHFNIIREDPTTNFHRSFHQEHPFCRKGQVGDWKNIFSAEQSEILDRLCAEKIEPLGLKFKFE</sequence>
<accession>A0A1S3IS19</accession>
<dbReference type="Gene3D" id="3.40.50.300">
    <property type="entry name" value="P-loop containing nucleotide triphosphate hydrolases"/>
    <property type="match status" value="1"/>
</dbReference>
<dbReference type="SUPFAM" id="SSF52540">
    <property type="entry name" value="P-loop containing nucleoside triphosphate hydrolases"/>
    <property type="match status" value="1"/>
</dbReference>
<name>A0A1S3IS19_LINAN</name>
<dbReference type="GO" id="GO:0008146">
    <property type="term" value="F:sulfotransferase activity"/>
    <property type="evidence" value="ECO:0007669"/>
    <property type="project" value="InterPro"/>
</dbReference>
<evidence type="ECO:0000256" key="1">
    <source>
        <dbReference type="ARBA" id="ARBA00005771"/>
    </source>
</evidence>
<gene>
    <name evidence="5" type="primary">LOC106166766</name>
</gene>
<comment type="similarity">
    <text evidence="1">Belongs to the sulfotransferase 1 family.</text>
</comment>
<dbReference type="AlphaFoldDB" id="A0A1S3IS19"/>
<proteinExistence type="inferred from homology"/>
<reference evidence="5" key="1">
    <citation type="submission" date="2025-08" db="UniProtKB">
        <authorList>
            <consortium name="RefSeq"/>
        </authorList>
    </citation>
    <scope>IDENTIFICATION</scope>
    <source>
        <tissue evidence="5">Gonads</tissue>
    </source>
</reference>
<dbReference type="InParanoid" id="A0A1S3IS19"/>
<protein>
    <submittedName>
        <fullName evidence="5">Sulfotransferase 1C4-like</fullName>
    </submittedName>
</protein>
<keyword evidence="4" id="KW-1185">Reference proteome</keyword>
<dbReference type="InterPro" id="IPR000863">
    <property type="entry name" value="Sulfotransferase_dom"/>
</dbReference>
<feature type="domain" description="Sulfotransferase" evidence="3">
    <location>
        <begin position="37"/>
        <end position="231"/>
    </location>
</feature>
<evidence type="ECO:0000313" key="4">
    <source>
        <dbReference type="Proteomes" id="UP000085678"/>
    </source>
</evidence>
<dbReference type="InterPro" id="IPR027417">
    <property type="entry name" value="P-loop_NTPase"/>
</dbReference>
<dbReference type="RefSeq" id="XP_013400868.1">
    <property type="nucleotide sequence ID" value="XM_013545414.1"/>
</dbReference>
<evidence type="ECO:0000259" key="3">
    <source>
        <dbReference type="Pfam" id="PF00685"/>
    </source>
</evidence>
<evidence type="ECO:0000313" key="5">
    <source>
        <dbReference type="RefSeq" id="XP_013400868.1"/>
    </source>
</evidence>
<dbReference type="PANTHER" id="PTHR11783">
    <property type="entry name" value="SULFOTRANSFERASE SULT"/>
    <property type="match status" value="1"/>
</dbReference>
<organism evidence="4 5">
    <name type="scientific">Lingula anatina</name>
    <name type="common">Brachiopod</name>
    <name type="synonym">Lingula unguis</name>
    <dbReference type="NCBI Taxonomy" id="7574"/>
    <lineage>
        <taxon>Eukaryota</taxon>
        <taxon>Metazoa</taxon>
        <taxon>Spiralia</taxon>
        <taxon>Lophotrochozoa</taxon>
        <taxon>Brachiopoda</taxon>
        <taxon>Linguliformea</taxon>
        <taxon>Lingulata</taxon>
        <taxon>Lingulida</taxon>
        <taxon>Linguloidea</taxon>
        <taxon>Lingulidae</taxon>
        <taxon>Lingula</taxon>
    </lineage>
</organism>
<dbReference type="KEGG" id="lak:106166766"/>